<dbReference type="PaxDb" id="8022-A0A060WR06"/>
<reference evidence="1" key="2">
    <citation type="submission" date="2014-03" db="EMBL/GenBank/DDBJ databases">
        <authorList>
            <person name="Genoscope - CEA"/>
        </authorList>
    </citation>
    <scope>NUCLEOTIDE SEQUENCE</scope>
</reference>
<accession>A0A060WR06</accession>
<reference evidence="1" key="1">
    <citation type="journal article" date="2014" name="Nat. Commun.">
        <title>The rainbow trout genome provides novel insights into evolution after whole-genome duplication in vertebrates.</title>
        <authorList>
            <person name="Berthelot C."/>
            <person name="Brunet F."/>
            <person name="Chalopin D."/>
            <person name="Juanchich A."/>
            <person name="Bernard M."/>
            <person name="Noel B."/>
            <person name="Bento P."/>
            <person name="Da Silva C."/>
            <person name="Labadie K."/>
            <person name="Alberti A."/>
            <person name="Aury J.M."/>
            <person name="Louis A."/>
            <person name="Dehais P."/>
            <person name="Bardou P."/>
            <person name="Montfort J."/>
            <person name="Klopp C."/>
            <person name="Cabau C."/>
            <person name="Gaspin C."/>
            <person name="Thorgaard G.H."/>
            <person name="Boussaha M."/>
            <person name="Quillet E."/>
            <person name="Guyomard R."/>
            <person name="Galiana D."/>
            <person name="Bobe J."/>
            <person name="Volff J.N."/>
            <person name="Genet C."/>
            <person name="Wincker P."/>
            <person name="Jaillon O."/>
            <person name="Roest Crollius H."/>
            <person name="Guiguen Y."/>
        </authorList>
    </citation>
    <scope>NUCLEOTIDE SEQUENCE [LARGE SCALE GENOMIC DNA]</scope>
</reference>
<dbReference type="AlphaFoldDB" id="A0A060WR06"/>
<sequence length="75" mass="8459">MLSFRGGQMGCFTVCFSHNGRRPAAACADREAFNHSSDLSLTLTLLYCLLYLDRRANLLYFTSCYSCYSCDPKPN</sequence>
<dbReference type="STRING" id="8022.A0A060WR06"/>
<protein>
    <submittedName>
        <fullName evidence="1">Uncharacterized protein</fullName>
    </submittedName>
</protein>
<name>A0A060WR06_ONCMY</name>
<gene>
    <name evidence="1" type="ORF">GSONMT00010049001</name>
</gene>
<evidence type="ECO:0000313" key="1">
    <source>
        <dbReference type="EMBL" id="CDQ67494.1"/>
    </source>
</evidence>
<dbReference type="EMBL" id="FR904586">
    <property type="protein sequence ID" value="CDQ67494.1"/>
    <property type="molecule type" value="Genomic_DNA"/>
</dbReference>
<dbReference type="Proteomes" id="UP000193380">
    <property type="component" value="Unassembled WGS sequence"/>
</dbReference>
<organism evidence="1 2">
    <name type="scientific">Oncorhynchus mykiss</name>
    <name type="common">Rainbow trout</name>
    <name type="synonym">Salmo gairdneri</name>
    <dbReference type="NCBI Taxonomy" id="8022"/>
    <lineage>
        <taxon>Eukaryota</taxon>
        <taxon>Metazoa</taxon>
        <taxon>Chordata</taxon>
        <taxon>Craniata</taxon>
        <taxon>Vertebrata</taxon>
        <taxon>Euteleostomi</taxon>
        <taxon>Actinopterygii</taxon>
        <taxon>Neopterygii</taxon>
        <taxon>Teleostei</taxon>
        <taxon>Protacanthopterygii</taxon>
        <taxon>Salmoniformes</taxon>
        <taxon>Salmonidae</taxon>
        <taxon>Salmoninae</taxon>
        <taxon>Oncorhynchus</taxon>
    </lineage>
</organism>
<evidence type="ECO:0000313" key="2">
    <source>
        <dbReference type="Proteomes" id="UP000193380"/>
    </source>
</evidence>
<proteinExistence type="predicted"/>